<keyword evidence="6" id="KW-0732">Signal</keyword>
<name>A0AAW1LPU3_SAPOF</name>
<keyword evidence="8" id="KW-1185">Reference proteome</keyword>
<dbReference type="PANTHER" id="PTHR21562">
    <property type="entry name" value="NOTUM-RELATED"/>
    <property type="match status" value="1"/>
</dbReference>
<evidence type="ECO:0000313" key="7">
    <source>
        <dbReference type="EMBL" id="KAK9735680.1"/>
    </source>
</evidence>
<evidence type="ECO:0000256" key="4">
    <source>
        <dbReference type="ARBA" id="ARBA00022512"/>
    </source>
</evidence>
<comment type="caution">
    <text evidence="7">The sequence shown here is derived from an EMBL/GenBank/DDBJ whole genome shotgun (WGS) entry which is preliminary data.</text>
</comment>
<proteinExistence type="inferred from homology"/>
<feature type="signal peptide" evidence="6">
    <location>
        <begin position="1"/>
        <end position="24"/>
    </location>
</feature>
<keyword evidence="6" id="KW-0964">Secreted</keyword>
<gene>
    <name evidence="7" type="ORF">RND81_04G219500</name>
</gene>
<feature type="chain" id="PRO_5043097496" description="Pectin acetylesterase" evidence="6">
    <location>
        <begin position="25"/>
        <end position="413"/>
    </location>
</feature>
<evidence type="ECO:0000256" key="2">
    <source>
        <dbReference type="ARBA" id="ARBA00004191"/>
    </source>
</evidence>
<accession>A0AAW1LPU3</accession>
<dbReference type="GO" id="GO:0009505">
    <property type="term" value="C:plant-type cell wall"/>
    <property type="evidence" value="ECO:0007669"/>
    <property type="project" value="TreeGrafter"/>
</dbReference>
<sequence>MNFEKWVFLGFFCWLRCLMIFVEGFKYENVSHILFLESYEVSDAPLPLMVPLTLIHGAAQKGAVCLDGTLPGYHWHRGSGSGANSWLIQLEGGGWCNNIRTCVYRKTTRRGSSKFMEKELAFTGILSNKPEENPDFYNWNRIKVRYCDGASFAGEGQDEANQMYFRGQRIWSAAMEELMANGMRTADRALLSGCSAGGLASILHCDEFAALFSGHTKVKCLSDAGLFLDAMDVSGGHTLRTFFNGVVTYLGVAKNLPPSCTNHLDPTSCFFPQNLIANIKTPLFLLNAAYDAWQVQASLAPKTADPRHLWDQCKMNHARCSSSQIHFFQNFRHQMLNSVADFSKSRPNGLFINSCFAHCQSERQDTWFADDSPVLQKKPVAIAVGDWYFDRATTKLVDCPYPCDNTCHNLIFR</sequence>
<keyword evidence="5 6" id="KW-0961">Cell wall biogenesis/degradation</keyword>
<dbReference type="InterPro" id="IPR004963">
    <property type="entry name" value="PAE/NOTUM"/>
</dbReference>
<dbReference type="Pfam" id="PF03283">
    <property type="entry name" value="PAE"/>
    <property type="match status" value="1"/>
</dbReference>
<dbReference type="AlphaFoldDB" id="A0AAW1LPU3"/>
<dbReference type="EC" id="3.1.1.-" evidence="6"/>
<protein>
    <recommendedName>
        <fullName evidence="6">Pectin acetylesterase</fullName>
        <ecNumber evidence="6">3.1.1.-</ecNumber>
    </recommendedName>
</protein>
<dbReference type="GO" id="GO:0071555">
    <property type="term" value="P:cell wall organization"/>
    <property type="evidence" value="ECO:0007669"/>
    <property type="project" value="UniProtKB-KW"/>
</dbReference>
<comment type="function">
    <text evidence="1 6">Hydrolyzes acetyl esters in homogalacturonan regions of pectin. In type I primary cell wall, galacturonic acid residues of pectin can be acetylated at the O-2 and O-3 positions. Decreasing the degree of acetylation of pectin gels in vitro alters their physical properties.</text>
</comment>
<comment type="subcellular location">
    <subcellularLocation>
        <location evidence="2 6">Secreted</location>
        <location evidence="2 6">Cell wall</location>
    </subcellularLocation>
</comment>
<keyword evidence="4 6" id="KW-0134">Cell wall</keyword>
<evidence type="ECO:0000256" key="6">
    <source>
        <dbReference type="RuleBase" id="RU363114"/>
    </source>
</evidence>
<reference evidence="7" key="1">
    <citation type="submission" date="2024-03" db="EMBL/GenBank/DDBJ databases">
        <title>WGS assembly of Saponaria officinalis var. Norfolk2.</title>
        <authorList>
            <person name="Jenkins J."/>
            <person name="Shu S."/>
            <person name="Grimwood J."/>
            <person name="Barry K."/>
            <person name="Goodstein D."/>
            <person name="Schmutz J."/>
            <person name="Leebens-Mack J."/>
            <person name="Osbourn A."/>
        </authorList>
    </citation>
    <scope>NUCLEOTIDE SEQUENCE [LARGE SCALE GENOMIC DNA]</scope>
    <source>
        <strain evidence="7">JIC</strain>
    </source>
</reference>
<dbReference type="PANTHER" id="PTHR21562:SF5">
    <property type="entry name" value="PECTIN ACETYLESTERASE 12"/>
    <property type="match status" value="1"/>
</dbReference>
<dbReference type="Proteomes" id="UP001443914">
    <property type="component" value="Unassembled WGS sequence"/>
</dbReference>
<dbReference type="EMBL" id="JBDFQZ010000004">
    <property type="protein sequence ID" value="KAK9735680.1"/>
    <property type="molecule type" value="Genomic_DNA"/>
</dbReference>
<evidence type="ECO:0000256" key="1">
    <source>
        <dbReference type="ARBA" id="ARBA00003534"/>
    </source>
</evidence>
<organism evidence="7 8">
    <name type="scientific">Saponaria officinalis</name>
    <name type="common">Common soapwort</name>
    <name type="synonym">Lychnis saponaria</name>
    <dbReference type="NCBI Taxonomy" id="3572"/>
    <lineage>
        <taxon>Eukaryota</taxon>
        <taxon>Viridiplantae</taxon>
        <taxon>Streptophyta</taxon>
        <taxon>Embryophyta</taxon>
        <taxon>Tracheophyta</taxon>
        <taxon>Spermatophyta</taxon>
        <taxon>Magnoliopsida</taxon>
        <taxon>eudicotyledons</taxon>
        <taxon>Gunneridae</taxon>
        <taxon>Pentapetalae</taxon>
        <taxon>Caryophyllales</taxon>
        <taxon>Caryophyllaceae</taxon>
        <taxon>Caryophylleae</taxon>
        <taxon>Saponaria</taxon>
    </lineage>
</organism>
<comment type="similarity">
    <text evidence="3 6">Belongs to the pectinacetylesterase family.</text>
</comment>
<keyword evidence="6" id="KW-0378">Hydrolase</keyword>
<evidence type="ECO:0000256" key="5">
    <source>
        <dbReference type="ARBA" id="ARBA00023316"/>
    </source>
</evidence>
<evidence type="ECO:0000256" key="3">
    <source>
        <dbReference type="ARBA" id="ARBA00005784"/>
    </source>
</evidence>
<dbReference type="GO" id="GO:0052793">
    <property type="term" value="F:pectin acetylesterase activity"/>
    <property type="evidence" value="ECO:0007669"/>
    <property type="project" value="TreeGrafter"/>
</dbReference>
<evidence type="ECO:0000313" key="8">
    <source>
        <dbReference type="Proteomes" id="UP001443914"/>
    </source>
</evidence>